<evidence type="ECO:0000256" key="5">
    <source>
        <dbReference type="SAM" id="Phobius"/>
    </source>
</evidence>
<dbReference type="GO" id="GO:0003677">
    <property type="term" value="F:DNA binding"/>
    <property type="evidence" value="ECO:0007669"/>
    <property type="project" value="UniProtKB-KW"/>
</dbReference>
<dbReference type="SUPFAM" id="SSF46689">
    <property type="entry name" value="Homeodomain-like"/>
    <property type="match status" value="1"/>
</dbReference>
<protein>
    <submittedName>
        <fullName evidence="8">RpiR family transcriptional regulator</fullName>
    </submittedName>
</protein>
<keyword evidence="9" id="KW-1185">Reference proteome</keyword>
<dbReference type="GO" id="GO:0006096">
    <property type="term" value="P:glycolytic process"/>
    <property type="evidence" value="ECO:0007669"/>
    <property type="project" value="UniProtKB-KW"/>
</dbReference>
<proteinExistence type="predicted"/>
<dbReference type="SUPFAM" id="SSF53697">
    <property type="entry name" value="SIS domain"/>
    <property type="match status" value="1"/>
</dbReference>
<evidence type="ECO:0000259" key="6">
    <source>
        <dbReference type="PROSITE" id="PS51071"/>
    </source>
</evidence>
<dbReference type="PANTHER" id="PTHR30514">
    <property type="entry name" value="GLUCOKINASE"/>
    <property type="match status" value="1"/>
</dbReference>
<organism evidence="8 9">
    <name type="scientific">Hydrogenophaga taeniospiralis CCUG 15921</name>
    <dbReference type="NCBI Taxonomy" id="1281780"/>
    <lineage>
        <taxon>Bacteria</taxon>
        <taxon>Pseudomonadati</taxon>
        <taxon>Pseudomonadota</taxon>
        <taxon>Betaproteobacteria</taxon>
        <taxon>Burkholderiales</taxon>
        <taxon>Comamonadaceae</taxon>
        <taxon>Hydrogenophaga</taxon>
    </lineage>
</organism>
<evidence type="ECO:0000256" key="4">
    <source>
        <dbReference type="ARBA" id="ARBA00023163"/>
    </source>
</evidence>
<dbReference type="Pfam" id="PF01380">
    <property type="entry name" value="SIS"/>
    <property type="match status" value="1"/>
</dbReference>
<dbReference type="PROSITE" id="PS51071">
    <property type="entry name" value="HTH_RPIR"/>
    <property type="match status" value="1"/>
</dbReference>
<comment type="caution">
    <text evidence="8">The sequence shown here is derived from an EMBL/GenBank/DDBJ whole genome shotgun (WGS) entry which is preliminary data.</text>
</comment>
<accession>A0A9X4NSH2</accession>
<dbReference type="InterPro" id="IPR035472">
    <property type="entry name" value="RpiR-like_SIS"/>
</dbReference>
<evidence type="ECO:0000259" key="7">
    <source>
        <dbReference type="PROSITE" id="PS51464"/>
    </source>
</evidence>
<dbReference type="GO" id="GO:0003700">
    <property type="term" value="F:DNA-binding transcription factor activity"/>
    <property type="evidence" value="ECO:0007669"/>
    <property type="project" value="InterPro"/>
</dbReference>
<dbReference type="InterPro" id="IPR001347">
    <property type="entry name" value="SIS_dom"/>
</dbReference>
<feature type="domain" description="SIS" evidence="7">
    <location>
        <begin position="146"/>
        <end position="289"/>
    </location>
</feature>
<dbReference type="CDD" id="cd05013">
    <property type="entry name" value="SIS_RpiR"/>
    <property type="match status" value="1"/>
</dbReference>
<dbReference type="InterPro" id="IPR047640">
    <property type="entry name" value="RpiR-like"/>
</dbReference>
<reference evidence="8" key="1">
    <citation type="submission" date="2013-01" db="EMBL/GenBank/DDBJ databases">
        <title>Genome draft of Hydrogenophaga taeniospiralis 2K1.</title>
        <authorList>
            <person name="Gomila M."/>
            <person name="Lalucat J."/>
        </authorList>
    </citation>
    <scope>NUCLEOTIDE SEQUENCE</scope>
    <source>
        <strain evidence="8">CCUG 15921</strain>
    </source>
</reference>
<keyword evidence="5" id="KW-0472">Membrane</keyword>
<feature type="domain" description="HTH rpiR-type" evidence="6">
    <location>
        <begin position="26"/>
        <end position="102"/>
    </location>
</feature>
<dbReference type="InterPro" id="IPR009057">
    <property type="entry name" value="Homeodomain-like_sf"/>
</dbReference>
<dbReference type="InterPro" id="IPR046348">
    <property type="entry name" value="SIS_dom_sf"/>
</dbReference>
<name>A0A9X4NSH2_9BURK</name>
<feature type="transmembrane region" description="Helical" evidence="5">
    <location>
        <begin position="270"/>
        <end position="292"/>
    </location>
</feature>
<keyword evidence="1" id="KW-0805">Transcription regulation</keyword>
<evidence type="ECO:0000313" key="9">
    <source>
        <dbReference type="Proteomes" id="UP001152876"/>
    </source>
</evidence>
<dbReference type="EMBL" id="AOGK01000006">
    <property type="protein sequence ID" value="MDG5975291.1"/>
    <property type="molecule type" value="Genomic_DNA"/>
</dbReference>
<evidence type="ECO:0000256" key="2">
    <source>
        <dbReference type="ARBA" id="ARBA00023125"/>
    </source>
</evidence>
<dbReference type="Gene3D" id="3.40.50.10490">
    <property type="entry name" value="Glucose-6-phosphate isomerase like protein, domain 1"/>
    <property type="match status" value="1"/>
</dbReference>
<dbReference type="AlphaFoldDB" id="A0A9X4NSH2"/>
<dbReference type="PROSITE" id="PS51464">
    <property type="entry name" value="SIS"/>
    <property type="match status" value="1"/>
</dbReference>
<dbReference type="Proteomes" id="UP001152876">
    <property type="component" value="Unassembled WGS sequence"/>
</dbReference>
<keyword evidence="3" id="KW-0324">Glycolysis</keyword>
<keyword evidence="4" id="KW-0804">Transcription</keyword>
<keyword evidence="5" id="KW-0812">Transmembrane</keyword>
<dbReference type="InterPro" id="IPR000281">
    <property type="entry name" value="HTH_RpiR"/>
</dbReference>
<gene>
    <name evidence="8" type="ORF">H010_08536</name>
</gene>
<keyword evidence="2" id="KW-0238">DNA-binding</keyword>
<evidence type="ECO:0000313" key="8">
    <source>
        <dbReference type="EMBL" id="MDG5975291.1"/>
    </source>
</evidence>
<dbReference type="GO" id="GO:0097367">
    <property type="term" value="F:carbohydrate derivative binding"/>
    <property type="evidence" value="ECO:0007669"/>
    <property type="project" value="InterPro"/>
</dbReference>
<dbReference type="Gene3D" id="1.10.10.10">
    <property type="entry name" value="Winged helix-like DNA-binding domain superfamily/Winged helix DNA-binding domain"/>
    <property type="match status" value="1"/>
</dbReference>
<dbReference type="Pfam" id="PF01418">
    <property type="entry name" value="HTH_6"/>
    <property type="match status" value="1"/>
</dbReference>
<evidence type="ECO:0000256" key="3">
    <source>
        <dbReference type="ARBA" id="ARBA00023152"/>
    </source>
</evidence>
<sequence>MSMHAHGSAVSVRGFNGHINGTWQQAPLLDRIAASLVSLTPSEQRVGRLCLENPRIFASLPVSELAGRARVSNPTVVRFCRSVGYNGLTDFKSKLIGTAQEGVPFIHPHVDADDKPGDILVKVIDSTVSAFLKHRNHALAITLDKAVSALSAASQAQGQIQFFGIGDSGTVAQDAQLKFFHLGVRTNSYADGHLQVMGASVLGPGDCAVLISNSGRTRELMDSCDIARKNGATTIVMTASGSPLASAGHIHIPIDHGQDLDQYSPMLSRLLHLMVIDVLVIGVALQLGGEALQRRMQDIKHHLRHKRYD</sequence>
<dbReference type="InterPro" id="IPR036388">
    <property type="entry name" value="WH-like_DNA-bd_sf"/>
</dbReference>
<evidence type="ECO:0000256" key="1">
    <source>
        <dbReference type="ARBA" id="ARBA00023015"/>
    </source>
</evidence>
<keyword evidence="5" id="KW-1133">Transmembrane helix</keyword>
<dbReference type="PANTHER" id="PTHR30514:SF1">
    <property type="entry name" value="HTH-TYPE TRANSCRIPTIONAL REGULATOR HEXR-RELATED"/>
    <property type="match status" value="1"/>
</dbReference>